<dbReference type="EMBL" id="KF900816">
    <property type="protein sequence ID" value="AIF07966.1"/>
    <property type="molecule type" value="Genomic_DNA"/>
</dbReference>
<proteinExistence type="predicted"/>
<reference evidence="1" key="1">
    <citation type="journal article" date="2014" name="Genome Biol. Evol.">
        <title>Pangenome evidence for extensive interdomain horizontal transfer affecting lineage core and shell genes in uncultured planktonic thaumarchaeota and euryarchaeota.</title>
        <authorList>
            <person name="Deschamps P."/>
            <person name="Zivanovic Y."/>
            <person name="Moreira D."/>
            <person name="Rodriguez-Valera F."/>
            <person name="Lopez-Garcia P."/>
        </authorList>
    </citation>
    <scope>NUCLEOTIDE SEQUENCE</scope>
</reference>
<accession>A0A075GVT7</accession>
<organism evidence="1">
    <name type="scientific">uncultured marine thaumarchaeote KM3_25_G08</name>
    <dbReference type="NCBI Taxonomy" id="1456105"/>
    <lineage>
        <taxon>Archaea</taxon>
        <taxon>Nitrososphaerota</taxon>
        <taxon>environmental samples</taxon>
    </lineage>
</organism>
<protein>
    <submittedName>
        <fullName evidence="1">Uncharacterized protein</fullName>
    </submittedName>
</protein>
<name>A0A075GVT7_9ARCH</name>
<dbReference type="AlphaFoldDB" id="A0A075GVT7"/>
<evidence type="ECO:0000313" key="1">
    <source>
        <dbReference type="EMBL" id="AIF07966.1"/>
    </source>
</evidence>
<sequence length="116" mass="13393">MTEFIHKPYDKIYVRDMIQLSLDDLIGMMSSLESANAYWVDGVLFASFAMTESEELAKKEMNNEMFLDKVIFAKCENYSKTVKSSTNLEIGVLNMQKSSLYVDLINWLKTQPIWSS</sequence>